<comment type="caution">
    <text evidence="2">The sequence shown here is derived from an EMBL/GenBank/DDBJ whole genome shotgun (WGS) entry which is preliminary data.</text>
</comment>
<keyword evidence="3" id="KW-1185">Reference proteome</keyword>
<dbReference type="Pfam" id="PF13673">
    <property type="entry name" value="Acetyltransf_10"/>
    <property type="match status" value="1"/>
</dbReference>
<dbReference type="AlphaFoldDB" id="A0A9X1FM27"/>
<organism evidence="2 3">
    <name type="scientific">Halomarinibacterium sedimenti</name>
    <dbReference type="NCBI Taxonomy" id="2857106"/>
    <lineage>
        <taxon>Bacteria</taxon>
        <taxon>Pseudomonadati</taxon>
        <taxon>Bacteroidota</taxon>
        <taxon>Flavobacteriia</taxon>
        <taxon>Flavobacteriales</taxon>
        <taxon>Flavobacteriaceae</taxon>
        <taxon>Halomarinibacterium</taxon>
    </lineage>
</organism>
<sequence>MNAKIINNLFEFWEQIGTSAHCFKKEIGFKLTMPENNSWPSKIFSLNPLTIDLKDLRNRIQNSELPNAIGVVEEENTNQILVKHHFKKTSIVKAMSLNISQLEKPTINFDNIKQIETDEEACHFAEIATKSFGYVVSPKIIKAIIKESNIKMFLGKLENEYASCGMIYLDKNGESGIHMIGTLDNFRGFGLGKTMTQKLISEAFKNNSDYVFLVASKLGEPIYTKLGFQTFGALATYTV</sequence>
<dbReference type="RefSeq" id="WP_219050574.1">
    <property type="nucleotide sequence ID" value="NZ_JAHWDP010000001.1"/>
</dbReference>
<feature type="domain" description="N-acetyltransferase" evidence="1">
    <location>
        <begin position="110"/>
        <end position="239"/>
    </location>
</feature>
<dbReference type="InterPro" id="IPR000182">
    <property type="entry name" value="GNAT_dom"/>
</dbReference>
<evidence type="ECO:0000313" key="3">
    <source>
        <dbReference type="Proteomes" id="UP001138686"/>
    </source>
</evidence>
<protein>
    <submittedName>
        <fullName evidence="2">GNAT family N-acetyltransferase</fullName>
    </submittedName>
</protein>
<proteinExistence type="predicted"/>
<gene>
    <name evidence="2" type="ORF">KXJ69_01490</name>
</gene>
<evidence type="ECO:0000313" key="2">
    <source>
        <dbReference type="EMBL" id="MBW2936758.1"/>
    </source>
</evidence>
<dbReference type="Proteomes" id="UP001138686">
    <property type="component" value="Unassembled WGS sequence"/>
</dbReference>
<evidence type="ECO:0000259" key="1">
    <source>
        <dbReference type="PROSITE" id="PS51186"/>
    </source>
</evidence>
<name>A0A9X1FM27_9FLAO</name>
<dbReference type="EMBL" id="JAHWDP010000001">
    <property type="protein sequence ID" value="MBW2936758.1"/>
    <property type="molecule type" value="Genomic_DNA"/>
</dbReference>
<dbReference type="CDD" id="cd04301">
    <property type="entry name" value="NAT_SF"/>
    <property type="match status" value="1"/>
</dbReference>
<accession>A0A9X1FM27</accession>
<dbReference type="PROSITE" id="PS51186">
    <property type="entry name" value="GNAT"/>
    <property type="match status" value="1"/>
</dbReference>
<reference evidence="2" key="1">
    <citation type="submission" date="2021-07" db="EMBL/GenBank/DDBJ databases">
        <title>Aureisphaera sp. CAU 1614 isolated from sea sediment.</title>
        <authorList>
            <person name="Kim W."/>
        </authorList>
    </citation>
    <scope>NUCLEOTIDE SEQUENCE</scope>
    <source>
        <strain evidence="2">CAU 1614</strain>
    </source>
</reference>
<dbReference type="GO" id="GO:0016747">
    <property type="term" value="F:acyltransferase activity, transferring groups other than amino-acyl groups"/>
    <property type="evidence" value="ECO:0007669"/>
    <property type="project" value="InterPro"/>
</dbReference>